<feature type="transmembrane region" description="Helical" evidence="10">
    <location>
        <begin position="20"/>
        <end position="40"/>
    </location>
</feature>
<evidence type="ECO:0000256" key="7">
    <source>
        <dbReference type="ARBA" id="ARBA00023136"/>
    </source>
</evidence>
<dbReference type="PANTHER" id="PTHR31419:SF8">
    <property type="entry name" value="PROTEIN PIN-LIKES 2-LIKE"/>
    <property type="match status" value="1"/>
</dbReference>
<evidence type="ECO:0000256" key="5">
    <source>
        <dbReference type="ARBA" id="ARBA00022833"/>
    </source>
</evidence>
<dbReference type="InterPro" id="IPR013083">
    <property type="entry name" value="Znf_RING/FYVE/PHD"/>
</dbReference>
<keyword evidence="2 10" id="KW-0812">Transmembrane</keyword>
<comment type="caution">
    <text evidence="12">The sequence shown here is derived from an EMBL/GenBank/DDBJ whole genome shotgun (WGS) entry which is preliminary data.</text>
</comment>
<feature type="transmembrane region" description="Helical" evidence="10">
    <location>
        <begin position="93"/>
        <end position="114"/>
    </location>
</feature>
<keyword evidence="8" id="KW-0927">Auxin signaling pathway</keyword>
<proteinExistence type="predicted"/>
<evidence type="ECO:0000256" key="10">
    <source>
        <dbReference type="SAM" id="Phobius"/>
    </source>
</evidence>
<dbReference type="SUPFAM" id="SSF57850">
    <property type="entry name" value="RING/U-box"/>
    <property type="match status" value="1"/>
</dbReference>
<feature type="transmembrane region" description="Helical" evidence="10">
    <location>
        <begin position="595"/>
        <end position="617"/>
    </location>
</feature>
<dbReference type="GO" id="GO:0016020">
    <property type="term" value="C:membrane"/>
    <property type="evidence" value="ECO:0007669"/>
    <property type="project" value="UniProtKB-SubCell"/>
</dbReference>
<feature type="region of interest" description="Disordered" evidence="9">
    <location>
        <begin position="217"/>
        <end position="236"/>
    </location>
</feature>
<dbReference type="PANTHER" id="PTHR31419">
    <property type="entry name" value="PROTEIN PIN-LIKES 2"/>
    <property type="match status" value="1"/>
</dbReference>
<evidence type="ECO:0000256" key="2">
    <source>
        <dbReference type="ARBA" id="ARBA00022692"/>
    </source>
</evidence>
<feature type="domain" description="RING-CH-type" evidence="11">
    <location>
        <begin position="450"/>
        <end position="510"/>
    </location>
</feature>
<sequence length="659" mass="73439">MEFLYARTRGDVKSRGEDILSAVLPLSKLLTLTVIGLVLAHPKTQIIPRATFKEFYPLWWFIPLNVVVSTVIGCVLGYLVTRICRPPPEFVRLIIIMTGFGNTGNLPLAIVGSVCHSDNLYGPDCYTTGVAYVSLAQWVSALLVYTLVYHMMEPPLEYYEVVEEGIENHEIEEQLPINDLSRPLLVEAEWPGIEEKETEHCKTPFIARIFTGVSGISESSIPDPDSLEEGGTSSPKSLRCLAEPQMVRRIRIVAEKTPIQHILQPATIATLLAFIVGMVPGLKSLVYGDDAPLAFVLDSLEILDEAMVPSVMLVLGGMLSEGPNESKLGIRTTVGIIIARLLLLPLTGIGYTTPSAILFGAIASLRGYAVDIPLSFADLFAFASADSSPLTSIKRMGDHFVLLVDRLLTESTLEAAIESKKGSHHHTTTSTGEDMMNDFTSHRMDVDSGSSQWKLVECKICHDEDEETNMEMPCSCRGSLKYAHRKCVQRWCNEKGDIICEICHQQFKPGYTAPPPLFRYGGIPMNFRGNWEVSRRDQHSSQFIAMVAADRNFLDSDFDDYPAPTSRSLICCRMFMVLLVLRHTLPIIIGAEDYTITLIMLLTLRTIGILLPIYIMVKAFTAIQRRRHQQEARNFSLDASVEENELPQLEPLPHLIRVQ</sequence>
<dbReference type="Proteomes" id="UP000585474">
    <property type="component" value="Unassembled WGS sequence"/>
</dbReference>
<feature type="transmembrane region" description="Helical" evidence="10">
    <location>
        <begin position="262"/>
        <end position="282"/>
    </location>
</feature>
<dbReference type="FunFam" id="3.30.40.10:FF:000337">
    <property type="entry name" value="Zinc finger family protein"/>
    <property type="match status" value="1"/>
</dbReference>
<evidence type="ECO:0000256" key="8">
    <source>
        <dbReference type="ARBA" id="ARBA00023294"/>
    </source>
</evidence>
<comment type="subcellular location">
    <subcellularLocation>
        <location evidence="1">Membrane</location>
        <topology evidence="1">Multi-pass membrane protein</topology>
    </subcellularLocation>
</comment>
<protein>
    <submittedName>
        <fullName evidence="12">Auxin efflux carrier family protein</fullName>
    </submittedName>
</protein>
<dbReference type="InterPro" id="IPR004776">
    <property type="entry name" value="Mem_transp_PIN-like"/>
</dbReference>
<dbReference type="Pfam" id="PF12428">
    <property type="entry name" value="DUF3675"/>
    <property type="match status" value="1"/>
</dbReference>
<dbReference type="GO" id="GO:0008270">
    <property type="term" value="F:zinc ion binding"/>
    <property type="evidence" value="ECO:0007669"/>
    <property type="project" value="UniProtKB-KW"/>
</dbReference>
<reference evidence="12 13" key="1">
    <citation type="submission" date="2019-07" db="EMBL/GenBank/DDBJ databases">
        <title>De Novo Assembly of kiwifruit Actinidia rufa.</title>
        <authorList>
            <person name="Sugita-Konishi S."/>
            <person name="Sato K."/>
            <person name="Mori E."/>
            <person name="Abe Y."/>
            <person name="Kisaki G."/>
            <person name="Hamano K."/>
            <person name="Suezawa K."/>
            <person name="Otani M."/>
            <person name="Fukuda T."/>
            <person name="Manabe T."/>
            <person name="Gomi K."/>
            <person name="Tabuchi M."/>
            <person name="Akimitsu K."/>
            <person name="Kataoka I."/>
        </authorList>
    </citation>
    <scope>NUCLEOTIDE SEQUENCE [LARGE SCALE GENOMIC DNA]</scope>
    <source>
        <strain evidence="13">cv. Fuchu</strain>
    </source>
</reference>
<dbReference type="EMBL" id="BJWL01000005">
    <property type="protein sequence ID" value="GFY86746.1"/>
    <property type="molecule type" value="Genomic_DNA"/>
</dbReference>
<organism evidence="12 13">
    <name type="scientific">Actinidia rufa</name>
    <dbReference type="NCBI Taxonomy" id="165716"/>
    <lineage>
        <taxon>Eukaryota</taxon>
        <taxon>Viridiplantae</taxon>
        <taxon>Streptophyta</taxon>
        <taxon>Embryophyta</taxon>
        <taxon>Tracheophyta</taxon>
        <taxon>Spermatophyta</taxon>
        <taxon>Magnoliopsida</taxon>
        <taxon>eudicotyledons</taxon>
        <taxon>Gunneridae</taxon>
        <taxon>Pentapetalae</taxon>
        <taxon>asterids</taxon>
        <taxon>Ericales</taxon>
        <taxon>Actinidiaceae</taxon>
        <taxon>Actinidia</taxon>
    </lineage>
</organism>
<keyword evidence="13" id="KW-1185">Reference proteome</keyword>
<evidence type="ECO:0000256" key="9">
    <source>
        <dbReference type="SAM" id="MobiDB-lite"/>
    </source>
</evidence>
<dbReference type="Pfam" id="PF03547">
    <property type="entry name" value="Mem_trans"/>
    <property type="match status" value="1"/>
</dbReference>
<feature type="transmembrane region" description="Helical" evidence="10">
    <location>
        <begin position="341"/>
        <end position="362"/>
    </location>
</feature>
<evidence type="ECO:0000256" key="3">
    <source>
        <dbReference type="ARBA" id="ARBA00022723"/>
    </source>
</evidence>
<evidence type="ECO:0000259" key="11">
    <source>
        <dbReference type="PROSITE" id="PS51292"/>
    </source>
</evidence>
<dbReference type="InterPro" id="IPR039305">
    <property type="entry name" value="PILS2/6"/>
</dbReference>
<dbReference type="OrthoDB" id="191139at2759"/>
<evidence type="ECO:0000313" key="13">
    <source>
        <dbReference type="Proteomes" id="UP000585474"/>
    </source>
</evidence>
<evidence type="ECO:0000256" key="4">
    <source>
        <dbReference type="ARBA" id="ARBA00022771"/>
    </source>
</evidence>
<keyword evidence="4" id="KW-0863">Zinc-finger</keyword>
<dbReference type="Pfam" id="PF12906">
    <property type="entry name" value="RINGv"/>
    <property type="match status" value="1"/>
</dbReference>
<keyword evidence="3" id="KW-0479">Metal-binding</keyword>
<dbReference type="Gene3D" id="3.30.40.10">
    <property type="entry name" value="Zinc/RING finger domain, C3HC4 (zinc finger)"/>
    <property type="match status" value="1"/>
</dbReference>
<dbReference type="InterPro" id="IPR011016">
    <property type="entry name" value="Znf_RING-CH"/>
</dbReference>
<gene>
    <name evidence="12" type="ORF">Acr_05g0003850</name>
</gene>
<dbReference type="PROSITE" id="PS51292">
    <property type="entry name" value="ZF_RING_CH"/>
    <property type="match status" value="1"/>
</dbReference>
<feature type="transmembrane region" description="Helical" evidence="10">
    <location>
        <begin position="60"/>
        <end position="81"/>
    </location>
</feature>
<accession>A0A7J0EKK8</accession>
<dbReference type="AlphaFoldDB" id="A0A7J0EKK8"/>
<feature type="transmembrane region" description="Helical" evidence="10">
    <location>
        <begin position="126"/>
        <end position="148"/>
    </location>
</feature>
<feature type="transmembrane region" description="Helical" evidence="10">
    <location>
        <begin position="570"/>
        <end position="589"/>
    </location>
</feature>
<evidence type="ECO:0000256" key="1">
    <source>
        <dbReference type="ARBA" id="ARBA00004141"/>
    </source>
</evidence>
<evidence type="ECO:0000256" key="6">
    <source>
        <dbReference type="ARBA" id="ARBA00022989"/>
    </source>
</evidence>
<keyword evidence="5" id="KW-0862">Zinc</keyword>
<dbReference type="GO" id="GO:0009734">
    <property type="term" value="P:auxin-activated signaling pathway"/>
    <property type="evidence" value="ECO:0007669"/>
    <property type="project" value="UniProtKB-KW"/>
</dbReference>
<evidence type="ECO:0000313" key="12">
    <source>
        <dbReference type="EMBL" id="GFY86746.1"/>
    </source>
</evidence>
<keyword evidence="7 10" id="KW-0472">Membrane</keyword>
<dbReference type="SMART" id="SM00744">
    <property type="entry name" value="RINGv"/>
    <property type="match status" value="1"/>
</dbReference>
<keyword evidence="6 10" id="KW-1133">Transmembrane helix</keyword>
<dbReference type="CDD" id="cd16495">
    <property type="entry name" value="RING_CH-C4HC3_MARCH"/>
    <property type="match status" value="1"/>
</dbReference>
<name>A0A7J0EKK8_9ERIC</name>
<dbReference type="GO" id="GO:0080162">
    <property type="term" value="P:endoplasmic reticulum to cytosol auxin transport"/>
    <property type="evidence" value="ECO:0007669"/>
    <property type="project" value="InterPro"/>
</dbReference>
<dbReference type="InterPro" id="IPR022143">
    <property type="entry name" value="DUF3675"/>
</dbReference>